<dbReference type="AlphaFoldDB" id="A0AA86QA23"/>
<evidence type="ECO:0000256" key="1">
    <source>
        <dbReference type="SAM" id="Coils"/>
    </source>
</evidence>
<evidence type="ECO:0000313" key="5">
    <source>
        <dbReference type="EMBL" id="CAL6085468.1"/>
    </source>
</evidence>
<gene>
    <name evidence="2" type="ORF">HINF_LOCUS42770</name>
    <name evidence="3" type="ORF">HINF_LOCUS42771</name>
    <name evidence="4" type="ORF">HINF_LOCUS62695</name>
    <name evidence="5" type="ORF">HINF_LOCUS62696</name>
</gene>
<dbReference type="EMBL" id="CATOUU010000856">
    <property type="protein sequence ID" value="CAI9955125.1"/>
    <property type="molecule type" value="Genomic_DNA"/>
</dbReference>
<dbReference type="EMBL" id="CATOUU010000856">
    <property type="protein sequence ID" value="CAI9955126.1"/>
    <property type="molecule type" value="Genomic_DNA"/>
</dbReference>
<keyword evidence="6" id="KW-1185">Reference proteome</keyword>
<dbReference type="EMBL" id="CAXDID020000386">
    <property type="protein sequence ID" value="CAL6085466.1"/>
    <property type="molecule type" value="Genomic_DNA"/>
</dbReference>
<name>A0AA86QA23_9EUKA</name>
<sequence length="386" mass="43808">MLSGLIQQAITSIKIHECSIQYRFNCNYSSGIVNYIDYNIPTFIIVDVSLLGKNIYNNQVSGYIASQNSASSLINCTNFQVCTTEKEFGESSGSVQIIGSVIKDCKDVCTTGIPSYGLCLEDLQYGSIVDFQNVCLDPFEFVNHTCVCKYGYILNQSKCVNVVDSLINLDQQLLQNISAINYTIDSNFETLDGRLASNYSQLKNQLNNTKQQLELNISTLSDDSNTNLYLTQQFLETLITENNQAIFDKQYTEIRKLNQTIPGNVSVAQLNLESFNQELLQFSNQNFSMLNIDLSKQQQLLNIGLNNNKSSTQTQVSQYYTYNYGNLQTNVATLNSSLSANFTNIQNIITENEIQIRYKITNTQMWIPQNSSYIYEYLRTNNYQKL</sequence>
<evidence type="ECO:0000313" key="3">
    <source>
        <dbReference type="EMBL" id="CAI9955126.1"/>
    </source>
</evidence>
<reference evidence="2" key="1">
    <citation type="submission" date="2023-06" db="EMBL/GenBank/DDBJ databases">
        <authorList>
            <person name="Kurt Z."/>
        </authorList>
    </citation>
    <scope>NUCLEOTIDE SEQUENCE</scope>
</reference>
<dbReference type="Proteomes" id="UP001642409">
    <property type="component" value="Unassembled WGS sequence"/>
</dbReference>
<keyword evidence="1" id="KW-0175">Coiled coil</keyword>
<organism evidence="2">
    <name type="scientific">Hexamita inflata</name>
    <dbReference type="NCBI Taxonomy" id="28002"/>
    <lineage>
        <taxon>Eukaryota</taxon>
        <taxon>Metamonada</taxon>
        <taxon>Diplomonadida</taxon>
        <taxon>Hexamitidae</taxon>
        <taxon>Hexamitinae</taxon>
        <taxon>Hexamita</taxon>
    </lineage>
</organism>
<accession>A0AA86QA23</accession>
<reference evidence="4 6" key="2">
    <citation type="submission" date="2024-07" db="EMBL/GenBank/DDBJ databases">
        <authorList>
            <person name="Akdeniz Z."/>
        </authorList>
    </citation>
    <scope>NUCLEOTIDE SEQUENCE [LARGE SCALE GENOMIC DNA]</scope>
</reference>
<feature type="coiled-coil region" evidence="1">
    <location>
        <begin position="196"/>
        <end position="223"/>
    </location>
</feature>
<proteinExistence type="predicted"/>
<evidence type="ECO:0000313" key="4">
    <source>
        <dbReference type="EMBL" id="CAL6085466.1"/>
    </source>
</evidence>
<comment type="caution">
    <text evidence="2">The sequence shown here is derived from an EMBL/GenBank/DDBJ whole genome shotgun (WGS) entry which is preliminary data.</text>
</comment>
<evidence type="ECO:0000313" key="2">
    <source>
        <dbReference type="EMBL" id="CAI9955125.1"/>
    </source>
</evidence>
<evidence type="ECO:0000313" key="6">
    <source>
        <dbReference type="Proteomes" id="UP001642409"/>
    </source>
</evidence>
<protein>
    <submittedName>
        <fullName evidence="4">Hypothetical_protein</fullName>
    </submittedName>
</protein>
<dbReference type="EMBL" id="CAXDID020000386">
    <property type="protein sequence ID" value="CAL6085468.1"/>
    <property type="molecule type" value="Genomic_DNA"/>
</dbReference>